<evidence type="ECO:0000259" key="10">
    <source>
        <dbReference type="Pfam" id="PF06958"/>
    </source>
</evidence>
<dbReference type="Pfam" id="PF06958">
    <property type="entry name" value="Pyocin_S"/>
    <property type="match status" value="1"/>
</dbReference>
<evidence type="ECO:0000256" key="9">
    <source>
        <dbReference type="ARBA" id="ARBA00023048"/>
    </source>
</evidence>
<dbReference type="InterPro" id="IPR037146">
    <property type="entry name" value="Colicin/pyocin_DNase_dom_sf"/>
</dbReference>
<keyword evidence="9" id="KW-0078">Bacteriocin</keyword>
<keyword evidence="7" id="KW-0044">Antibiotic</keyword>
<dbReference type="Pfam" id="PF01320">
    <property type="entry name" value="Colicin_Pyocin"/>
    <property type="match status" value="1"/>
</dbReference>
<dbReference type="PRINTS" id="PR01299">
    <property type="entry name" value="PYOCIN"/>
</dbReference>
<accession>A0ABT3F542</accession>
<comment type="similarity">
    <text evidence="2">Belongs to the colicins ColE2/ColE8/ColE9 and pyocins S1/S2 family.</text>
</comment>
<dbReference type="EMBL" id="JAOSHO010000059">
    <property type="protein sequence ID" value="MCW1244223.1"/>
    <property type="molecule type" value="Genomic_DNA"/>
</dbReference>
<keyword evidence="5" id="KW-0255">Endonuclease</keyword>
<dbReference type="CDD" id="cd16363">
    <property type="entry name" value="Col_Im_like"/>
    <property type="match status" value="1"/>
</dbReference>
<feature type="domain" description="Pyosin/cloacin translocation" evidence="10">
    <location>
        <begin position="349"/>
        <end position="491"/>
    </location>
</feature>
<dbReference type="Proteomes" id="UP001061999">
    <property type="component" value="Unassembled WGS sequence"/>
</dbReference>
<evidence type="ECO:0000256" key="8">
    <source>
        <dbReference type="ARBA" id="ARBA00023025"/>
    </source>
</evidence>
<keyword evidence="12" id="KW-1185">Reference proteome</keyword>
<proteinExistence type="inferred from homology"/>
<evidence type="ECO:0000313" key="12">
    <source>
        <dbReference type="Proteomes" id="UP001061999"/>
    </source>
</evidence>
<dbReference type="InterPro" id="IPR035900">
    <property type="entry name" value="Colicin_E_sf"/>
</dbReference>
<reference evidence="11" key="1">
    <citation type="submission" date="2022-07" db="EMBL/GenBank/DDBJ databases">
        <title>Pseudomonas agronomica sp. nov.: a novel bacterium with biotechnological application in the synthesis of biofertilizers from valorized agricultural residues.</title>
        <authorList>
            <person name="Robas M."/>
            <person name="Fernandez V.M."/>
            <person name="Luna L."/>
            <person name="Provanza A."/>
            <person name="Jimenez P.A."/>
        </authorList>
    </citation>
    <scope>NUCLEOTIDE SEQUENCE</scope>
    <source>
        <strain evidence="11">SAICEU22T</strain>
    </source>
</reference>
<keyword evidence="8" id="KW-0079">Bacteriocin immunity</keyword>
<dbReference type="InterPro" id="IPR000290">
    <property type="entry name" value="Colicin_pyocin"/>
</dbReference>
<sequence>MELKPKLQDYTESEFQALVDKIWNVEASKEDHDRLINHFDRIVDHPSGADLLFYPEDTSNLHSPGAVTFLLKYWYHLKRLIPFKDGVLPAPFAPVNVSSFIGYTTARAKHELANAQRMAADIASEEQTVDSAFSLLESAIEHLPKLQHSNATLEALEKGVRRIEHAQHEVLMAVRAFEGRKMRVEFDKDAAQRNLSYTQDDRTLWQANLQQATANQVRYLARLSSNTQRLAELHTKAETVVDHAWQQLVRLRTPDRYPNVFRLSVVANLGRPDLLISDAQPLMPVQRVDLQKTLRSAVAEFNWSLIDGAQKHPEQYASVLSFGFASRAKAVRFGFCAGLTELSLIDPDWQALAAQRGSVELPLRMSTTTVAVKPGSLSYGLKAIRELFEVYITPCAGFLPGKVRVRPAVWHEDERAYRFTTDGPQPDMIEWTYPRGLEAPAVSKQDRLDSTGFVRSSPVPELALFDSVEAVRFDDYVVVFPPDSGLEPVYVLFNDRRDCPGGVSGEGHAEAEDWQTQALSSQGASVPASVADPLRGQVFERFDLFKRAFWKAVAAVPALNAQFNIDNRALLLSGLAPRSELPEDNRTLRILHRVDVTQGGGVYDLDNLIIQY</sequence>
<gene>
    <name evidence="11" type="ORF">OC610_07385</name>
</gene>
<evidence type="ECO:0000256" key="6">
    <source>
        <dbReference type="ARBA" id="ARBA00022801"/>
    </source>
</evidence>
<keyword evidence="3" id="KW-0929">Antimicrobial</keyword>
<organism evidence="11 12">
    <name type="scientific">Pseudomonas agronomica</name>
    <dbReference type="NCBI Taxonomy" id="2979328"/>
    <lineage>
        <taxon>Bacteria</taxon>
        <taxon>Pseudomonadati</taxon>
        <taxon>Pseudomonadota</taxon>
        <taxon>Gammaproteobacteria</taxon>
        <taxon>Pseudomonadales</taxon>
        <taxon>Pseudomonadaceae</taxon>
        <taxon>Pseudomonas</taxon>
    </lineage>
</organism>
<dbReference type="Pfam" id="PF21431">
    <property type="entry name" value="Col-Pyo_DNase"/>
    <property type="match status" value="1"/>
</dbReference>
<dbReference type="InterPro" id="IPR044925">
    <property type="entry name" value="His-Me_finger_sf"/>
</dbReference>
<comment type="caution">
    <text evidence="11">The sequence shown here is derived from an EMBL/GenBank/DDBJ whole genome shotgun (WGS) entry which is preliminary data.</text>
</comment>
<dbReference type="SUPFAM" id="SSF69369">
    <property type="entry name" value="Cloacin translocation domain"/>
    <property type="match status" value="1"/>
</dbReference>
<evidence type="ECO:0000256" key="7">
    <source>
        <dbReference type="ARBA" id="ARBA00023022"/>
    </source>
</evidence>
<dbReference type="RefSeq" id="WP_264427225.1">
    <property type="nucleotide sequence ID" value="NZ_JAOSHO010000059.1"/>
</dbReference>
<dbReference type="SUPFAM" id="SSF47345">
    <property type="entry name" value="Colicin E immunity proteins"/>
    <property type="match status" value="1"/>
</dbReference>
<evidence type="ECO:0000256" key="5">
    <source>
        <dbReference type="ARBA" id="ARBA00022759"/>
    </source>
</evidence>
<dbReference type="Gene3D" id="1.10.1200.20">
    <property type="entry name" value="Colicin E immunity protein"/>
    <property type="match status" value="1"/>
</dbReference>
<dbReference type="InterPro" id="IPR036302">
    <property type="entry name" value="Pyosin/cloacin_T_dom_sf"/>
</dbReference>
<comment type="similarity">
    <text evidence="1">Belongs to the colicin/pyosin nuclease family.</text>
</comment>
<keyword evidence="4" id="KW-0540">Nuclease</keyword>
<dbReference type="SUPFAM" id="SSF54060">
    <property type="entry name" value="His-Me finger endonucleases"/>
    <property type="match status" value="1"/>
</dbReference>
<name>A0ABT3F542_9PSED</name>
<dbReference type="InterPro" id="IPR016128">
    <property type="entry name" value="Pyosin/cloacin_T_dom"/>
</dbReference>
<protein>
    <submittedName>
        <fullName evidence="11">Bacteriocin immunity protein</fullName>
    </submittedName>
</protein>
<evidence type="ECO:0000256" key="2">
    <source>
        <dbReference type="ARBA" id="ARBA00009346"/>
    </source>
</evidence>
<dbReference type="Gene3D" id="3.90.540.10">
    <property type="entry name" value="Colicin/pyocin, DNase domain"/>
    <property type="match status" value="1"/>
</dbReference>
<evidence type="ECO:0000313" key="11">
    <source>
        <dbReference type="EMBL" id="MCW1244223.1"/>
    </source>
</evidence>
<evidence type="ECO:0000256" key="4">
    <source>
        <dbReference type="ARBA" id="ARBA00022722"/>
    </source>
</evidence>
<evidence type="ECO:0000256" key="1">
    <source>
        <dbReference type="ARBA" id="ARBA00006811"/>
    </source>
</evidence>
<evidence type="ECO:0000256" key="3">
    <source>
        <dbReference type="ARBA" id="ARBA00022529"/>
    </source>
</evidence>
<keyword evidence="6" id="KW-0378">Hydrolase</keyword>